<feature type="transmembrane region" description="Helical" evidence="20">
    <location>
        <begin position="411"/>
        <end position="430"/>
    </location>
</feature>
<keyword evidence="11" id="KW-0406">Ion transport</keyword>
<comment type="subcellular location">
    <subcellularLocation>
        <location evidence="1">Apical cell membrane</location>
        <topology evidence="1">Multi-pass membrane protein</topology>
    </subcellularLocation>
    <subcellularLocation>
        <location evidence="2">Basolateral cell membrane</location>
        <topology evidence="2">Multi-pass membrane protein</topology>
    </subcellularLocation>
</comment>
<dbReference type="Pfam" id="PF00474">
    <property type="entry name" value="SSF"/>
    <property type="match status" value="1"/>
</dbReference>
<feature type="transmembrane region" description="Helical" evidence="20">
    <location>
        <begin position="196"/>
        <end position="220"/>
    </location>
</feature>
<dbReference type="GO" id="GO:0016324">
    <property type="term" value="C:apical plasma membrane"/>
    <property type="evidence" value="ECO:0007669"/>
    <property type="project" value="UniProtKB-SubCell"/>
</dbReference>
<feature type="transmembrane region" description="Helical" evidence="20">
    <location>
        <begin position="442"/>
        <end position="466"/>
    </location>
</feature>
<dbReference type="OMA" id="INAMIMI"/>
<evidence type="ECO:0000256" key="17">
    <source>
        <dbReference type="ARBA" id="ARBA00078598"/>
    </source>
</evidence>
<evidence type="ECO:0000256" key="4">
    <source>
        <dbReference type="ARBA" id="ARBA00022448"/>
    </source>
</evidence>
<feature type="transmembrane region" description="Helical" evidence="20">
    <location>
        <begin position="515"/>
        <end position="538"/>
    </location>
</feature>
<keyword evidence="22" id="KW-1185">Reference proteome</keyword>
<keyword evidence="8" id="KW-0769">Symport</keyword>
<evidence type="ECO:0000256" key="8">
    <source>
        <dbReference type="ARBA" id="ARBA00022847"/>
    </source>
</evidence>
<keyword evidence="7 20" id="KW-0812">Transmembrane</keyword>
<evidence type="ECO:0000256" key="16">
    <source>
        <dbReference type="ARBA" id="ARBA00074169"/>
    </source>
</evidence>
<evidence type="ECO:0000256" key="9">
    <source>
        <dbReference type="ARBA" id="ARBA00022989"/>
    </source>
</evidence>
<evidence type="ECO:0000256" key="15">
    <source>
        <dbReference type="ARBA" id="ARBA00063782"/>
    </source>
</evidence>
<comment type="subunit">
    <text evidence="15">Interacts with KCNQ2 (via the pore module). Interacts with KCNQ1; this interaction is direct. Forms coregulatory complexes with ion channels KCNQ2-KCNQ3 and KCNQ1-KCNE2.</text>
</comment>
<reference evidence="21" key="1">
    <citation type="submission" date="2022-11" db="UniProtKB">
        <authorList>
            <consortium name="EnsemblMetazoa"/>
        </authorList>
    </citation>
    <scope>IDENTIFICATION</scope>
</reference>
<evidence type="ECO:0000256" key="3">
    <source>
        <dbReference type="ARBA" id="ARBA00006434"/>
    </source>
</evidence>
<dbReference type="RefSeq" id="XP_038051759.1">
    <property type="nucleotide sequence ID" value="XM_038195831.1"/>
</dbReference>
<keyword evidence="13" id="KW-0325">Glycoprotein</keyword>
<dbReference type="Proteomes" id="UP000887568">
    <property type="component" value="Unplaced"/>
</dbReference>
<keyword evidence="14" id="KW-0739">Sodium transport</keyword>
<sequence length="659" mass="73346">MTSSDGVVDTALVAWDYLAIVTYLVLVLGVAFLSLCRSNRGTVSGYFLAGRYMFWLPVGASLFASNIGSEHFIGLAGSGAAAGIGVGAFELNACLLLQLLGWVFLPVYIASGVYTLPEYMRKRFGGQRIRVYLAMMSLILYVFTKISVNLYSGALFLQQALKWNIYPAVCLLLVLTAVCTVTGGLAAVIYTDTLQFFIMLIGGFMLMIMSFIEIGGYGALKEKYMQAIPNETFYSNTSCGIPREDSWEMLRDPIDSDLPWAGFIFGRTCASIWYWCADQMMVQRALSAKSLSHAQGACLFAGYTKFLPFFLMVLPGMISRVLYTDEVACASQETCMAVCGSPLGCTNIAYPKLVLGILPVGLRGVMFAVMLAALMSDLTSIFNSTSTLFTIDIWKYFRIKYGKKEPSVHELMIIGRLVVVIMVILSILWIPVIQQMQGGQLFIYIQEVSGFLAPPIAAVYVVALLWSRGNEKGAFSGLVVGFIIGMIRMILDFTYRAGPCWGVDNRPAITAKVHYMYFSLILFWIVIIVDVVVSLLTAPPEKQRLIRTTWWTRHSEEKRWDDFEDDKEEIELNDNVRVITEEGQPAAHKSSLRRGYDWFCGYDDTFAGKTKACQHQAHLKEVSALKQDPRAKIFLNINLVIIILVTTTAYVIFSVPGLL</sequence>
<dbReference type="PROSITE" id="PS50283">
    <property type="entry name" value="NA_SOLUT_SYMP_3"/>
    <property type="match status" value="1"/>
</dbReference>
<keyword evidence="10" id="KW-0915">Sodium</keyword>
<evidence type="ECO:0000256" key="6">
    <source>
        <dbReference type="ARBA" id="ARBA00022553"/>
    </source>
</evidence>
<dbReference type="FunFam" id="1.20.1730.10:FF:000013">
    <property type="entry name" value="sodium/myo-inositol cotransporter isoform X1"/>
    <property type="match status" value="1"/>
</dbReference>
<feature type="transmembrane region" description="Helical" evidence="20">
    <location>
        <begin position="163"/>
        <end position="189"/>
    </location>
</feature>
<comment type="similarity">
    <text evidence="3 19">Belongs to the sodium:solute symporter (SSF) (TC 2.A.21) family.</text>
</comment>
<dbReference type="GeneID" id="119724673"/>
<evidence type="ECO:0000256" key="5">
    <source>
        <dbReference type="ARBA" id="ARBA00022475"/>
    </source>
</evidence>
<feature type="transmembrane region" description="Helical" evidence="20">
    <location>
        <begin position="258"/>
        <end position="276"/>
    </location>
</feature>
<dbReference type="EnsemblMetazoa" id="XM_038195831.1">
    <property type="protein sequence ID" value="XP_038051759.1"/>
    <property type="gene ID" value="LOC119724673"/>
</dbReference>
<evidence type="ECO:0000256" key="13">
    <source>
        <dbReference type="ARBA" id="ARBA00023180"/>
    </source>
</evidence>
<organism evidence="21 22">
    <name type="scientific">Patiria miniata</name>
    <name type="common">Bat star</name>
    <name type="synonym">Asterina miniata</name>
    <dbReference type="NCBI Taxonomy" id="46514"/>
    <lineage>
        <taxon>Eukaryota</taxon>
        <taxon>Metazoa</taxon>
        <taxon>Echinodermata</taxon>
        <taxon>Eleutherozoa</taxon>
        <taxon>Asterozoa</taxon>
        <taxon>Asteroidea</taxon>
        <taxon>Valvatacea</taxon>
        <taxon>Valvatida</taxon>
        <taxon>Asterinidae</taxon>
        <taxon>Patiria</taxon>
    </lineage>
</organism>
<feature type="transmembrane region" description="Helical" evidence="20">
    <location>
        <begin position="633"/>
        <end position="653"/>
    </location>
</feature>
<feature type="transmembrane region" description="Helical" evidence="20">
    <location>
        <begin position="129"/>
        <end position="151"/>
    </location>
</feature>
<evidence type="ECO:0000256" key="18">
    <source>
        <dbReference type="ARBA" id="ARBA00083967"/>
    </source>
</evidence>
<dbReference type="GO" id="GO:0005412">
    <property type="term" value="F:D-glucose:sodium symporter activity"/>
    <property type="evidence" value="ECO:0007669"/>
    <property type="project" value="TreeGrafter"/>
</dbReference>
<evidence type="ECO:0000256" key="19">
    <source>
        <dbReference type="RuleBase" id="RU362091"/>
    </source>
</evidence>
<proteinExistence type="inferred from homology"/>
<evidence type="ECO:0000256" key="7">
    <source>
        <dbReference type="ARBA" id="ARBA00022692"/>
    </source>
</evidence>
<feature type="transmembrane region" description="Helical" evidence="20">
    <location>
        <begin position="365"/>
        <end position="391"/>
    </location>
</feature>
<keyword evidence="12 20" id="KW-0472">Membrane</keyword>
<evidence type="ECO:0000256" key="11">
    <source>
        <dbReference type="ARBA" id="ARBA00023065"/>
    </source>
</evidence>
<dbReference type="NCBIfam" id="TIGR00813">
    <property type="entry name" value="sss"/>
    <property type="match status" value="1"/>
</dbReference>
<evidence type="ECO:0000256" key="1">
    <source>
        <dbReference type="ARBA" id="ARBA00004424"/>
    </source>
</evidence>
<dbReference type="PROSITE" id="PS00457">
    <property type="entry name" value="NA_SOLUT_SYMP_2"/>
    <property type="match status" value="1"/>
</dbReference>
<dbReference type="GO" id="GO:0016323">
    <property type="term" value="C:basolateral plasma membrane"/>
    <property type="evidence" value="ECO:0007669"/>
    <property type="project" value="UniProtKB-SubCell"/>
</dbReference>
<keyword evidence="4" id="KW-0813">Transport</keyword>
<evidence type="ECO:0000256" key="14">
    <source>
        <dbReference type="ARBA" id="ARBA00023201"/>
    </source>
</evidence>
<evidence type="ECO:0000256" key="20">
    <source>
        <dbReference type="SAM" id="Phobius"/>
    </source>
</evidence>
<accession>A0A913ZKB0</accession>
<dbReference type="AlphaFoldDB" id="A0A913ZKB0"/>
<feature type="transmembrane region" description="Helical" evidence="20">
    <location>
        <begin position="473"/>
        <end position="495"/>
    </location>
</feature>
<evidence type="ECO:0000256" key="12">
    <source>
        <dbReference type="ARBA" id="ARBA00023136"/>
    </source>
</evidence>
<evidence type="ECO:0000313" key="22">
    <source>
        <dbReference type="Proteomes" id="UP000887568"/>
    </source>
</evidence>
<feature type="transmembrane region" description="Helical" evidence="20">
    <location>
        <begin position="45"/>
        <end position="65"/>
    </location>
</feature>
<dbReference type="PANTHER" id="PTHR11819">
    <property type="entry name" value="SOLUTE CARRIER FAMILY 5"/>
    <property type="match status" value="1"/>
</dbReference>
<dbReference type="GO" id="GO:0015798">
    <property type="term" value="P:myo-inositol transport"/>
    <property type="evidence" value="ECO:0007669"/>
    <property type="project" value="UniProtKB-ARBA"/>
</dbReference>
<dbReference type="OrthoDB" id="6132759at2759"/>
<keyword evidence="5" id="KW-1003">Cell membrane</keyword>
<keyword evidence="9 20" id="KW-1133">Transmembrane helix</keyword>
<protein>
    <recommendedName>
        <fullName evidence="16">Sodium/myo-inositol cotransporter</fullName>
    </recommendedName>
    <alternativeName>
        <fullName evidence="18">Sodium/myo-inositol transporter 1</fullName>
    </alternativeName>
    <alternativeName>
        <fullName evidence="17">Solute carrier family 5 member 3</fullName>
    </alternativeName>
</protein>
<evidence type="ECO:0000256" key="10">
    <source>
        <dbReference type="ARBA" id="ARBA00023053"/>
    </source>
</evidence>
<dbReference type="Gene3D" id="1.20.1730.10">
    <property type="entry name" value="Sodium/glucose cotransporter"/>
    <property type="match status" value="1"/>
</dbReference>
<evidence type="ECO:0000313" key="21">
    <source>
        <dbReference type="EnsemblMetazoa" id="XP_038051759.1"/>
    </source>
</evidence>
<name>A0A913ZKB0_PATMI</name>
<dbReference type="InterPro" id="IPR038377">
    <property type="entry name" value="Na/Glc_symporter_sf"/>
</dbReference>
<feature type="transmembrane region" description="Helical" evidence="20">
    <location>
        <begin position="12"/>
        <end position="33"/>
    </location>
</feature>
<dbReference type="PANTHER" id="PTHR11819:SF150">
    <property type="entry name" value="SODIUM_MYO-INOSITOL COTRANSPORTER"/>
    <property type="match status" value="1"/>
</dbReference>
<evidence type="ECO:0000256" key="2">
    <source>
        <dbReference type="ARBA" id="ARBA00004554"/>
    </source>
</evidence>
<feature type="transmembrane region" description="Helical" evidence="20">
    <location>
        <begin position="95"/>
        <end position="117"/>
    </location>
</feature>
<feature type="transmembrane region" description="Helical" evidence="20">
    <location>
        <begin position="297"/>
        <end position="318"/>
    </location>
</feature>
<dbReference type="InterPro" id="IPR001734">
    <property type="entry name" value="Na/solute_symporter"/>
</dbReference>
<keyword evidence="6" id="KW-0597">Phosphoprotein</keyword>
<dbReference type="InterPro" id="IPR018212">
    <property type="entry name" value="Na/solute_symporter_CS"/>
</dbReference>